<sequence>MDDSVDLLPDPPAELRERLAAGGAVAWRQPVTLPTYAPAEPERYPMFLERRVYQGASGRVYPLPFVDGVADRAEPRAWEAVHLENRWLRLVVMPELGGRVHVAWDKAAGYDLFYRNRVIKPALVGLAGPWISGGLELNWPQHHRPTTFLPVATQVEEHEDGAVTVWCSDHDPFARMKGMHGIRLHPDLATLELVVRLHNRTEDVQTVMWWANVAARAHDGYQSFFPTDVRYVADHARRAITAFPRADRPYYGIDYPARVTPEDPEADRLDLFRNIPVPTSYMVLETQDDFFGGYDHHVQAGFVHWADRRIAPGKKQWTWGNAGFGQAWDRQLTDEDGPYVELMAGVFTDNQPDFSFLRPGETRTFSQHWFPIHRIGPAHQATRETAVSLAVADGVARVGVASARELPGATVRLERAGREEAAPPGARPEVLATWTVDLAPGDPLVETCSVPSGSTARDVVLVVEHAGHELLRWTERARPGDHPEPAAATRPPEPVDVPSQDELYLTGVHLEQYRHPTVDPRSYWLEGLRRDPGDARINVALGAALHRDGDYAGALEHLDAALARLTARNPNPADGEASYRRGLALARLDRAEDAYDSFAKAAWDGRWAHAAQLQMAFLDAGAGRDRRALEVVATARRLDSEDLRARALEVVLLRRLGREEEAAARLAATLALDPLDPWNRDLADLEPSADARVLVDVALDHAASGETERALALLGRAAAVPAGPAGNAAPCAHYLAALLLDRAGRGAEAADRRRLAREVEDRYAFPAGLGDHDALLAAVQADPTDLRALALLGMWLYDRRRPVEALWRFRQALEGAALAGGSGDPVLLRNAAVALVNTGGDEAEAADLYDRAVELAPQDARLWVERDQLARRRGVGPAERLAALAGAERHLAARDDLLVERAELLTAVGRAREARALVTGRPLHPWEGGEGRALGAFTRACLAMARAGLEVGDTALDDALEAADAALDPPLSLGEARHALDSVAEVHLVRGDVLAAAGRGEEARAAWQAASQDVAAPDVTPSRQADRGTCFVAVAEVRLGEEERAERAWAAVRARVARLEAARPTTDYFATSLPAMLLFVTDPADAVDHELADLRSLLEHRA</sequence>
<evidence type="ECO:0000256" key="1">
    <source>
        <dbReference type="SAM" id="MobiDB-lite"/>
    </source>
</evidence>
<organism evidence="3 4">
    <name type="scientific">Actinotalea soli</name>
    <dbReference type="NCBI Taxonomy" id="2819234"/>
    <lineage>
        <taxon>Bacteria</taxon>
        <taxon>Bacillati</taxon>
        <taxon>Actinomycetota</taxon>
        <taxon>Actinomycetes</taxon>
        <taxon>Micrococcales</taxon>
        <taxon>Cellulomonadaceae</taxon>
        <taxon>Actinotalea</taxon>
    </lineage>
</organism>
<gene>
    <name evidence="3" type="ORF">J4G33_12400</name>
</gene>
<proteinExistence type="predicted"/>
<dbReference type="InterPro" id="IPR011990">
    <property type="entry name" value="TPR-like_helical_dom_sf"/>
</dbReference>
<protein>
    <submittedName>
        <fullName evidence="3">DUF5107 domain-containing protein</fullName>
    </submittedName>
</protein>
<dbReference type="RefSeq" id="WP_208056280.1">
    <property type="nucleotide sequence ID" value="NZ_JAGEMK010000006.1"/>
</dbReference>
<dbReference type="InterPro" id="IPR033396">
    <property type="entry name" value="DUF5107"/>
</dbReference>
<keyword evidence="4" id="KW-1185">Reference proteome</keyword>
<feature type="domain" description="DUF5107" evidence="2">
    <location>
        <begin position="59"/>
        <end position="372"/>
    </location>
</feature>
<evidence type="ECO:0000313" key="3">
    <source>
        <dbReference type="EMBL" id="MBO1752605.1"/>
    </source>
</evidence>
<dbReference type="Gene3D" id="1.25.40.10">
    <property type="entry name" value="Tetratricopeptide repeat domain"/>
    <property type="match status" value="3"/>
</dbReference>
<dbReference type="SUPFAM" id="SSF48452">
    <property type="entry name" value="TPR-like"/>
    <property type="match status" value="2"/>
</dbReference>
<dbReference type="PANTHER" id="PTHR12558:SF13">
    <property type="entry name" value="CELL DIVISION CYCLE PROTEIN 27 HOMOLOG"/>
    <property type="match status" value="1"/>
</dbReference>
<dbReference type="Pfam" id="PF17128">
    <property type="entry name" value="DUF5107"/>
    <property type="match status" value="1"/>
</dbReference>
<dbReference type="EMBL" id="JAGEMK010000006">
    <property type="protein sequence ID" value="MBO1752605.1"/>
    <property type="molecule type" value="Genomic_DNA"/>
</dbReference>
<reference evidence="3" key="1">
    <citation type="submission" date="2021-03" db="EMBL/GenBank/DDBJ databases">
        <title>Actinotalea soli sp. nov., isolated from soil.</title>
        <authorList>
            <person name="Ping W."/>
            <person name="Zhang J."/>
        </authorList>
    </citation>
    <scope>NUCLEOTIDE SEQUENCE</scope>
    <source>
        <strain evidence="3">BY-33</strain>
    </source>
</reference>
<feature type="region of interest" description="Disordered" evidence="1">
    <location>
        <begin position="476"/>
        <end position="496"/>
    </location>
</feature>
<accession>A0A939RVP5</accession>
<dbReference type="Proteomes" id="UP000664209">
    <property type="component" value="Unassembled WGS sequence"/>
</dbReference>
<dbReference type="AlphaFoldDB" id="A0A939RVP5"/>
<comment type="caution">
    <text evidence="3">The sequence shown here is derived from an EMBL/GenBank/DDBJ whole genome shotgun (WGS) entry which is preliminary data.</text>
</comment>
<evidence type="ECO:0000313" key="4">
    <source>
        <dbReference type="Proteomes" id="UP000664209"/>
    </source>
</evidence>
<name>A0A939RVP5_9CELL</name>
<evidence type="ECO:0000259" key="2">
    <source>
        <dbReference type="Pfam" id="PF17128"/>
    </source>
</evidence>
<dbReference type="PANTHER" id="PTHR12558">
    <property type="entry name" value="CELL DIVISION CYCLE 16,23,27"/>
    <property type="match status" value="1"/>
</dbReference>